<dbReference type="EMBL" id="PFQK01000034">
    <property type="protein sequence ID" value="PJC81984.1"/>
    <property type="molecule type" value="Genomic_DNA"/>
</dbReference>
<dbReference type="Proteomes" id="UP000229370">
    <property type="component" value="Unassembled WGS sequence"/>
</dbReference>
<dbReference type="PANTHER" id="PTHR46401">
    <property type="entry name" value="GLYCOSYLTRANSFERASE WBBK-RELATED"/>
    <property type="match status" value="1"/>
</dbReference>
<feature type="domain" description="Glycosyl transferase family 1" evidence="2">
    <location>
        <begin position="196"/>
        <end position="347"/>
    </location>
</feature>
<dbReference type="GO" id="GO:0016757">
    <property type="term" value="F:glycosyltransferase activity"/>
    <property type="evidence" value="ECO:0007669"/>
    <property type="project" value="InterPro"/>
</dbReference>
<comment type="caution">
    <text evidence="3">The sequence shown here is derived from an EMBL/GenBank/DDBJ whole genome shotgun (WGS) entry which is preliminary data.</text>
</comment>
<sequence length="370" mass="43152">MKIGLDISQIVHKGTGVARFTEGLVNAILDYDNKNHWSFLFYSLRRNLDRNIEEKITKKGHQLIKWKLPPTLVSLLWNRCHQFKILNLKFKINLDWFISSDWIEPPTQGIKKATIVHDLVFLRHPETVNKKILFNQTQRLYWVKKESNLIFADSQTTKSDLINLLNIPEEKIQVNYPGVEVTKPTQAVIEETLAKFDLKKQFILTVGKIEPRKNLKRLIKAMKQWNNEAIKLVIVGPRGWEQFGNKTMEQYNNVKFLGYIDDVDLYSLYSSCLFFINPSIWEGFGYPLIEAMSLKTPIACSNIKPFVEIVKNAAIFFDPLKTDDIADKINKITVDTTLRKKLIENGKIRAKEFNWKNYYNKLVETLNSNI</sequence>
<accession>A0A2M8GN66</accession>
<dbReference type="PANTHER" id="PTHR46401:SF2">
    <property type="entry name" value="GLYCOSYLTRANSFERASE WBBK-RELATED"/>
    <property type="match status" value="1"/>
</dbReference>
<gene>
    <name evidence="3" type="ORF">CO007_01835</name>
</gene>
<dbReference type="AlphaFoldDB" id="A0A2M8GN66"/>
<dbReference type="SUPFAM" id="SSF53756">
    <property type="entry name" value="UDP-Glycosyltransferase/glycogen phosphorylase"/>
    <property type="match status" value="1"/>
</dbReference>
<evidence type="ECO:0000313" key="4">
    <source>
        <dbReference type="Proteomes" id="UP000229370"/>
    </source>
</evidence>
<dbReference type="Pfam" id="PF00534">
    <property type="entry name" value="Glycos_transf_1"/>
    <property type="match status" value="1"/>
</dbReference>
<proteinExistence type="predicted"/>
<protein>
    <recommendedName>
        <fullName evidence="2">Glycosyl transferase family 1 domain-containing protein</fullName>
    </recommendedName>
</protein>
<evidence type="ECO:0000259" key="2">
    <source>
        <dbReference type="Pfam" id="PF00534"/>
    </source>
</evidence>
<evidence type="ECO:0000313" key="3">
    <source>
        <dbReference type="EMBL" id="PJC81984.1"/>
    </source>
</evidence>
<dbReference type="CDD" id="cd03809">
    <property type="entry name" value="GT4_MtfB-like"/>
    <property type="match status" value="1"/>
</dbReference>
<organism evidence="3 4">
    <name type="scientific">Candidatus Roizmanbacteria bacterium CG_4_8_14_3_um_filter_36_10</name>
    <dbReference type="NCBI Taxonomy" id="1974834"/>
    <lineage>
        <taxon>Bacteria</taxon>
        <taxon>Candidatus Roizmaniibacteriota</taxon>
    </lineage>
</organism>
<evidence type="ECO:0000256" key="1">
    <source>
        <dbReference type="ARBA" id="ARBA00022679"/>
    </source>
</evidence>
<reference evidence="4" key="1">
    <citation type="submission" date="2017-09" db="EMBL/GenBank/DDBJ databases">
        <title>Depth-based differentiation of microbial function through sediment-hosted aquifers and enrichment of novel symbionts in the deep terrestrial subsurface.</title>
        <authorList>
            <person name="Probst A.J."/>
            <person name="Ladd B."/>
            <person name="Jarett J.K."/>
            <person name="Geller-Mcgrath D.E."/>
            <person name="Sieber C.M.K."/>
            <person name="Emerson J.B."/>
            <person name="Anantharaman K."/>
            <person name="Thomas B.C."/>
            <person name="Malmstrom R."/>
            <person name="Stieglmeier M."/>
            <person name="Klingl A."/>
            <person name="Woyke T."/>
            <person name="Ryan C.M."/>
            <person name="Banfield J.F."/>
        </authorList>
    </citation>
    <scope>NUCLEOTIDE SEQUENCE [LARGE SCALE GENOMIC DNA]</scope>
</reference>
<dbReference type="Gene3D" id="3.40.50.2000">
    <property type="entry name" value="Glycogen Phosphorylase B"/>
    <property type="match status" value="2"/>
</dbReference>
<keyword evidence="1" id="KW-0808">Transferase</keyword>
<name>A0A2M8GN66_9BACT</name>
<dbReference type="GO" id="GO:0009103">
    <property type="term" value="P:lipopolysaccharide biosynthetic process"/>
    <property type="evidence" value="ECO:0007669"/>
    <property type="project" value="TreeGrafter"/>
</dbReference>
<dbReference type="InterPro" id="IPR001296">
    <property type="entry name" value="Glyco_trans_1"/>
</dbReference>